<evidence type="ECO:0000256" key="2">
    <source>
        <dbReference type="ARBA" id="ARBA00013856"/>
    </source>
</evidence>
<evidence type="ECO:0000256" key="9">
    <source>
        <dbReference type="ARBA" id="ARBA00022990"/>
    </source>
</evidence>
<keyword evidence="4" id="KW-0963">Cytoplasm</keyword>
<keyword evidence="7 11" id="KW-0694">RNA-binding</keyword>
<dbReference type="InterPro" id="IPR035979">
    <property type="entry name" value="RBD_domain_sf"/>
</dbReference>
<dbReference type="Pfam" id="PF00076">
    <property type="entry name" value="RRM_1"/>
    <property type="match status" value="1"/>
</dbReference>
<accession>A0A8S4A5D2</accession>
<evidence type="ECO:0000259" key="13">
    <source>
        <dbReference type="PROSITE" id="PS50102"/>
    </source>
</evidence>
<dbReference type="PANTHER" id="PTHR23236:SF11">
    <property type="entry name" value="EUKARYOTIC TRANSLATION INITIATION FACTOR 4H"/>
    <property type="match status" value="1"/>
</dbReference>
<dbReference type="InterPro" id="IPR000504">
    <property type="entry name" value="RRM_dom"/>
</dbReference>
<feature type="compositionally biased region" description="Basic and acidic residues" evidence="12">
    <location>
        <begin position="192"/>
        <end position="209"/>
    </location>
</feature>
<feature type="region of interest" description="Disordered" evidence="12">
    <location>
        <begin position="1"/>
        <end position="106"/>
    </location>
</feature>
<evidence type="ECO:0000256" key="10">
    <source>
        <dbReference type="ARBA" id="ARBA00025462"/>
    </source>
</evidence>
<dbReference type="Gene3D" id="3.30.70.330">
    <property type="match status" value="1"/>
</dbReference>
<keyword evidence="6" id="KW-0597">Phosphoprotein</keyword>
<dbReference type="SUPFAM" id="SSF54928">
    <property type="entry name" value="RNA-binding domain, RBD"/>
    <property type="match status" value="1"/>
</dbReference>
<protein>
    <recommendedName>
        <fullName evidence="2">Eukaryotic translation initiation factor 4H</fullName>
    </recommendedName>
</protein>
<feature type="compositionally biased region" description="Basic and acidic residues" evidence="12">
    <location>
        <begin position="291"/>
        <end position="304"/>
    </location>
</feature>
<feature type="domain" description="RRM" evidence="13">
    <location>
        <begin position="114"/>
        <end position="190"/>
    </location>
</feature>
<evidence type="ECO:0000256" key="4">
    <source>
        <dbReference type="ARBA" id="ARBA00022490"/>
    </source>
</evidence>
<dbReference type="InterPro" id="IPR012677">
    <property type="entry name" value="Nucleotide-bd_a/b_plait_sf"/>
</dbReference>
<dbReference type="FunFam" id="3.30.70.330:FF:000115">
    <property type="entry name" value="eukaryotic translation initiation factor 4H"/>
    <property type="match status" value="1"/>
</dbReference>
<comment type="subcellular location">
    <subcellularLocation>
        <location evidence="1">Cytoplasm</location>
        <location evidence="1">Perinuclear region</location>
    </subcellularLocation>
</comment>
<keyword evidence="5" id="KW-0396">Initiation factor</keyword>
<evidence type="ECO:0000256" key="7">
    <source>
        <dbReference type="ARBA" id="ARBA00022884"/>
    </source>
</evidence>
<keyword evidence="9" id="KW-0007">Acetylation</keyword>
<proteinExistence type="predicted"/>
<evidence type="ECO:0000256" key="11">
    <source>
        <dbReference type="PROSITE-ProRule" id="PRU00176"/>
    </source>
</evidence>
<evidence type="ECO:0000256" key="5">
    <source>
        <dbReference type="ARBA" id="ARBA00022540"/>
    </source>
</evidence>
<keyword evidence="8" id="KW-0648">Protein biosynthesis</keyword>
<evidence type="ECO:0000256" key="12">
    <source>
        <dbReference type="SAM" id="MobiDB-lite"/>
    </source>
</evidence>
<comment type="function">
    <text evidence="10">Stimulates the RNA helicase activity of EIF4A in the translation initiation complex. Binds weakly mRNA.</text>
</comment>
<gene>
    <name evidence="14" type="ORF">CUNI_LOCUS19149</name>
</gene>
<feature type="compositionally biased region" description="Basic and acidic residues" evidence="12">
    <location>
        <begin position="1"/>
        <end position="19"/>
    </location>
</feature>
<dbReference type="InterPro" id="IPR034229">
    <property type="entry name" value="eIF4H_RRM"/>
</dbReference>
<dbReference type="EMBL" id="CAJHNH020006334">
    <property type="protein sequence ID" value="CAG5133591.1"/>
    <property type="molecule type" value="Genomic_DNA"/>
</dbReference>
<organism evidence="14 15">
    <name type="scientific">Candidula unifasciata</name>
    <dbReference type="NCBI Taxonomy" id="100452"/>
    <lineage>
        <taxon>Eukaryota</taxon>
        <taxon>Metazoa</taxon>
        <taxon>Spiralia</taxon>
        <taxon>Lophotrochozoa</taxon>
        <taxon>Mollusca</taxon>
        <taxon>Gastropoda</taxon>
        <taxon>Heterobranchia</taxon>
        <taxon>Euthyneura</taxon>
        <taxon>Panpulmonata</taxon>
        <taxon>Eupulmonata</taxon>
        <taxon>Stylommatophora</taxon>
        <taxon>Helicina</taxon>
        <taxon>Helicoidea</taxon>
        <taxon>Geomitridae</taxon>
        <taxon>Candidula</taxon>
    </lineage>
</organism>
<dbReference type="SMART" id="SM00360">
    <property type="entry name" value="RRM"/>
    <property type="match status" value="1"/>
</dbReference>
<dbReference type="CDD" id="cd12401">
    <property type="entry name" value="RRM_eIF4H"/>
    <property type="match status" value="1"/>
</dbReference>
<evidence type="ECO:0000313" key="14">
    <source>
        <dbReference type="EMBL" id="CAG5133591.1"/>
    </source>
</evidence>
<dbReference type="AlphaFoldDB" id="A0A8S4A5D2"/>
<dbReference type="Proteomes" id="UP000678393">
    <property type="component" value="Unassembled WGS sequence"/>
</dbReference>
<comment type="caution">
    <text evidence="14">The sequence shown here is derived from an EMBL/GenBank/DDBJ whole genome shotgun (WGS) entry which is preliminary data.</text>
</comment>
<evidence type="ECO:0000256" key="3">
    <source>
        <dbReference type="ARBA" id="ARBA00022481"/>
    </source>
</evidence>
<evidence type="ECO:0000256" key="1">
    <source>
        <dbReference type="ARBA" id="ARBA00004556"/>
    </source>
</evidence>
<dbReference type="GO" id="GO:0048471">
    <property type="term" value="C:perinuclear region of cytoplasm"/>
    <property type="evidence" value="ECO:0007669"/>
    <property type="project" value="UniProtKB-SubCell"/>
</dbReference>
<feature type="region of interest" description="Disordered" evidence="12">
    <location>
        <begin position="192"/>
        <end position="368"/>
    </location>
</feature>
<dbReference type="GO" id="GO:0003723">
    <property type="term" value="F:RNA binding"/>
    <property type="evidence" value="ECO:0007669"/>
    <property type="project" value="UniProtKB-UniRule"/>
</dbReference>
<feature type="compositionally biased region" description="Basic and acidic residues" evidence="12">
    <location>
        <begin position="54"/>
        <end position="65"/>
    </location>
</feature>
<evidence type="ECO:0000256" key="8">
    <source>
        <dbReference type="ARBA" id="ARBA00022917"/>
    </source>
</evidence>
<dbReference type="GO" id="GO:0003743">
    <property type="term" value="F:translation initiation factor activity"/>
    <property type="evidence" value="ECO:0007669"/>
    <property type="project" value="UniProtKB-KW"/>
</dbReference>
<dbReference type="PROSITE" id="PS50102">
    <property type="entry name" value="RRM"/>
    <property type="match status" value="1"/>
</dbReference>
<reference evidence="14" key="1">
    <citation type="submission" date="2021-04" db="EMBL/GenBank/DDBJ databases">
        <authorList>
            <consortium name="Molecular Ecology Group"/>
        </authorList>
    </citation>
    <scope>NUCLEOTIDE SEQUENCE</scope>
</reference>
<name>A0A8S4A5D2_9EUPU</name>
<keyword evidence="3" id="KW-0488">Methylation</keyword>
<feature type="compositionally biased region" description="Gly residues" evidence="12">
    <location>
        <begin position="69"/>
        <end position="102"/>
    </location>
</feature>
<evidence type="ECO:0000313" key="15">
    <source>
        <dbReference type="Proteomes" id="UP000678393"/>
    </source>
</evidence>
<dbReference type="PANTHER" id="PTHR23236">
    <property type="entry name" value="EUKARYOTIC TRANSLATION INITIATION FACTOR 4B/4H"/>
    <property type="match status" value="1"/>
</dbReference>
<sequence length="368" mass="38801">MADFEDNRGFGRSRPRDDSNGDDDDRGFTDRSGYGSGSDRGFGNDRNYGSERGYGNDRGSDDGYRGRRGGSYGGYDRGYSGGRGGGGRGSSSGGGGGSGGYSKDGVQIPTEAPYTIFIGNLPQGIVQGDLESIFKDLNVKSVRLVRDKETDRFKGFCYVEFDDVDSMKEALSYDGALLEDKNIRVDIAAGRQKDRNQGFRGGRGGDRGGRGGGRGGSWQGRDGDSRGYAGGGRGGATSDRGGFRGGRGGGSYGSYGDRGGGSFERGSGFSGRGDREFGAAAAAGAGAGTRRRQDSGGNEFREASPESLAQRPKLNLKPRSVKDPPNLPVDTARNESIFGKGRPRQSKPDEEVVPVKERSRNTSESSGH</sequence>
<keyword evidence="15" id="KW-1185">Reference proteome</keyword>
<dbReference type="OrthoDB" id="48651at2759"/>
<evidence type="ECO:0000256" key="6">
    <source>
        <dbReference type="ARBA" id="ARBA00022553"/>
    </source>
</evidence>
<feature type="compositionally biased region" description="Basic and acidic residues" evidence="12">
    <location>
        <begin position="346"/>
        <end position="368"/>
    </location>
</feature>
<feature type="compositionally biased region" description="Gly residues" evidence="12">
    <location>
        <begin position="243"/>
        <end position="271"/>
    </location>
</feature>